<protein>
    <submittedName>
        <fullName evidence="1">Uncharacterized protein</fullName>
    </submittedName>
</protein>
<evidence type="ECO:0000313" key="2">
    <source>
        <dbReference type="Proteomes" id="UP000035548"/>
    </source>
</evidence>
<evidence type="ECO:0000313" key="1">
    <source>
        <dbReference type="EMBL" id="AKK10118.1"/>
    </source>
</evidence>
<dbReference type="PATRIC" id="fig|1072256.5.peg.86"/>
<accession>A0A0G3HDX2</accession>
<dbReference type="KEGG" id="cut:CUTER_00445"/>
<name>A0A0G3HDX2_9CORY</name>
<organism evidence="1 2">
    <name type="scientific">Corynebacterium uterequi</name>
    <dbReference type="NCBI Taxonomy" id="1072256"/>
    <lineage>
        <taxon>Bacteria</taxon>
        <taxon>Bacillati</taxon>
        <taxon>Actinomycetota</taxon>
        <taxon>Actinomycetes</taxon>
        <taxon>Mycobacteriales</taxon>
        <taxon>Corynebacteriaceae</taxon>
        <taxon>Corynebacterium</taxon>
    </lineage>
</organism>
<dbReference type="EMBL" id="CP011546">
    <property type="protein sequence ID" value="AKK10118.1"/>
    <property type="molecule type" value="Genomic_DNA"/>
</dbReference>
<keyword evidence="2" id="KW-1185">Reference proteome</keyword>
<gene>
    <name evidence="1" type="ORF">CUTER_00445</name>
</gene>
<reference evidence="1 2" key="1">
    <citation type="journal article" date="2015" name="Genome Announc.">
        <title>Virulence Factor Genes Detected in the Complete Genome Sequence of Corynebacterium uterequi DSM 45634, Isolated from the Uterus of a Maiden Mare.</title>
        <authorList>
            <person name="Ruckert C."/>
            <person name="Kriete M."/>
            <person name="Jaenicke S."/>
            <person name="Winkler A."/>
            <person name="Tauch A."/>
        </authorList>
    </citation>
    <scope>NUCLEOTIDE SEQUENCE [LARGE SCALE GENOMIC DNA]</scope>
    <source>
        <strain evidence="1 2">DSM 45634</strain>
    </source>
</reference>
<dbReference type="RefSeq" id="WP_047258769.1">
    <property type="nucleotide sequence ID" value="NZ_CP011546.1"/>
</dbReference>
<dbReference type="AlphaFoldDB" id="A0A0G3HDX2"/>
<dbReference type="STRING" id="1072256.CUTER_00445"/>
<dbReference type="Proteomes" id="UP000035548">
    <property type="component" value="Chromosome"/>
</dbReference>
<reference evidence="2" key="2">
    <citation type="submission" date="2015-05" db="EMBL/GenBank/DDBJ databases">
        <title>Complete genome sequence of Corynebacterium uterequi DSM 45634, isolated from the uterus of a maiden mare.</title>
        <authorList>
            <person name="Ruckert C."/>
            <person name="Albersmeier A."/>
            <person name="Winkler A."/>
            <person name="Tauch A."/>
        </authorList>
    </citation>
    <scope>NUCLEOTIDE SEQUENCE [LARGE SCALE GENOMIC DNA]</scope>
    <source>
        <strain evidence="2">DSM 45634</strain>
    </source>
</reference>
<proteinExistence type="predicted"/>
<sequence>MRMKNPTPDPDELRHGSFEAARRVDAPLSDFMVRLLAQELPFLDSATRGEVYELLRQHKEAGRPVIESQEDLPAQIRELMDL</sequence>